<organism evidence="1 2">
    <name type="scientific">Tropheryma whipplei (strain Twist)</name>
    <name type="common">Whipple's bacillus</name>
    <dbReference type="NCBI Taxonomy" id="203267"/>
    <lineage>
        <taxon>Bacteria</taxon>
        <taxon>Bacillati</taxon>
        <taxon>Actinomycetota</taxon>
        <taxon>Actinomycetes</taxon>
        <taxon>Micrococcales</taxon>
        <taxon>Tropherymataceae</taxon>
        <taxon>Tropheryma</taxon>
    </lineage>
</organism>
<dbReference type="KEGG" id="twh:TWT_678"/>
<sequence length="76" mass="8548">MPNRPPARQVHLQKRIAPRSQIHRVSLANLYLTKVLKEATISFAEHSLCVYLVCFLEGIFANDTTVGPERSEAEGQ</sequence>
<reference evidence="1 2" key="1">
    <citation type="journal article" date="2003" name="Genome Res.">
        <title>Tropheryma whipplei twist: a human pathogenic Actinobacteria with a reduced genome.</title>
        <authorList>
            <person name="Raoult D."/>
            <person name="Ogata H."/>
            <person name="Audic S."/>
            <person name="Robert C."/>
            <person name="Suhre K."/>
            <person name="Drancourt M."/>
            <person name="Claverie J.-M."/>
        </authorList>
    </citation>
    <scope>NUCLEOTIDE SEQUENCE [LARGE SCALE GENOMIC DNA]</scope>
    <source>
        <strain evidence="1 2">Twist</strain>
    </source>
</reference>
<accession>Q83FN8</accession>
<dbReference type="STRING" id="203267.TWT_678"/>
<dbReference type="Proteomes" id="UP000002200">
    <property type="component" value="Chromosome"/>
</dbReference>
<dbReference type="EMBL" id="AE014184">
    <property type="protein sequence ID" value="AAO44775.1"/>
    <property type="molecule type" value="Genomic_DNA"/>
</dbReference>
<proteinExistence type="predicted"/>
<protein>
    <submittedName>
        <fullName evidence="1">Uncharacterized protein</fullName>
    </submittedName>
</protein>
<evidence type="ECO:0000313" key="1">
    <source>
        <dbReference type="EMBL" id="AAO44775.1"/>
    </source>
</evidence>
<name>Q83FN8_TROWT</name>
<gene>
    <name evidence="1" type="ordered locus">TWT_678</name>
</gene>
<keyword evidence="2" id="KW-1185">Reference proteome</keyword>
<dbReference type="HOGENOM" id="CLU_2653446_0_0_11"/>
<evidence type="ECO:0000313" key="2">
    <source>
        <dbReference type="Proteomes" id="UP000002200"/>
    </source>
</evidence>
<dbReference type="AlphaFoldDB" id="Q83FN8"/>